<name>A0ABN9DH76_9NEOB</name>
<dbReference type="InterPro" id="IPR000008">
    <property type="entry name" value="C2_dom"/>
</dbReference>
<accession>A0ABN9DH76</accession>
<evidence type="ECO:0000313" key="3">
    <source>
        <dbReference type="EMBL" id="CAI9571949.1"/>
    </source>
</evidence>
<feature type="domain" description="C2" evidence="2">
    <location>
        <begin position="229"/>
        <end position="363"/>
    </location>
</feature>
<feature type="region of interest" description="Disordered" evidence="1">
    <location>
        <begin position="1"/>
        <end position="77"/>
    </location>
</feature>
<evidence type="ECO:0000256" key="1">
    <source>
        <dbReference type="SAM" id="MobiDB-lite"/>
    </source>
</evidence>
<feature type="compositionally biased region" description="Basic residues" evidence="1">
    <location>
        <begin position="39"/>
        <end position="68"/>
    </location>
</feature>
<dbReference type="Proteomes" id="UP001162483">
    <property type="component" value="Unassembled WGS sequence"/>
</dbReference>
<dbReference type="PROSITE" id="PS50004">
    <property type="entry name" value="C2"/>
    <property type="match status" value="1"/>
</dbReference>
<dbReference type="SUPFAM" id="SSF49562">
    <property type="entry name" value="C2 domain (Calcium/lipid-binding domain, CaLB)"/>
    <property type="match status" value="1"/>
</dbReference>
<reference evidence="3" key="1">
    <citation type="submission" date="2023-05" db="EMBL/GenBank/DDBJ databases">
        <authorList>
            <person name="Stuckert A."/>
        </authorList>
    </citation>
    <scope>NUCLEOTIDE SEQUENCE</scope>
</reference>
<dbReference type="Gene3D" id="2.60.40.150">
    <property type="entry name" value="C2 domain"/>
    <property type="match status" value="1"/>
</dbReference>
<dbReference type="Pfam" id="PF00168">
    <property type="entry name" value="C2"/>
    <property type="match status" value="1"/>
</dbReference>
<comment type="caution">
    <text evidence="3">The sequence shown here is derived from an EMBL/GenBank/DDBJ whole genome shotgun (WGS) entry which is preliminary data.</text>
</comment>
<dbReference type="EMBL" id="CATNWA010014452">
    <property type="protein sequence ID" value="CAI9571949.1"/>
    <property type="molecule type" value="Genomic_DNA"/>
</dbReference>
<keyword evidence="4" id="KW-1185">Reference proteome</keyword>
<sequence length="363" mass="42027">MWGSVEKALEAAQKLAHAGEDDGAEDEERRRVNSQQRNLSHKSPSRLSNHRCHQPFHSKMRHLKKPKSLKPQSPLGTFPLKYKNSWNSWRTAGDSTGKQLSKLRKKNDLVLAKEHMVVVRTIQASIDKVKSGTLVDIAKIPPPPDEDSDFVVVEHEDTRSPQNSDEVYSQLLKLLHEQHEKCLRYSKQFTQMGNVAETTRFEKMEDECKKNCDILHLSQAQGRDPPPYHFEDKTLRIVRVFSELSSTEMLLIIVRGINLPAPAGMAPNDLHAFVKFDFPYPSTEQPQRNKTYVVKNTNSPEYEQSFKLNINRNHRGFKRVVQAKGIKFEIFHKEYSCSEVISKWGPQVLNWTSWRRSVRFERL</sequence>
<proteinExistence type="predicted"/>
<evidence type="ECO:0000313" key="4">
    <source>
        <dbReference type="Proteomes" id="UP001162483"/>
    </source>
</evidence>
<protein>
    <recommendedName>
        <fullName evidence="2">C2 domain-containing protein</fullName>
    </recommendedName>
</protein>
<evidence type="ECO:0000259" key="2">
    <source>
        <dbReference type="PROSITE" id="PS50004"/>
    </source>
</evidence>
<dbReference type="PANTHER" id="PTHR13076:SF5">
    <property type="entry name" value="COILED-COIL AND C2 DOMAIN-CONTAINING PROTEIN 1B"/>
    <property type="match status" value="1"/>
</dbReference>
<organism evidence="3 4">
    <name type="scientific">Staurois parvus</name>
    <dbReference type="NCBI Taxonomy" id="386267"/>
    <lineage>
        <taxon>Eukaryota</taxon>
        <taxon>Metazoa</taxon>
        <taxon>Chordata</taxon>
        <taxon>Craniata</taxon>
        <taxon>Vertebrata</taxon>
        <taxon>Euteleostomi</taxon>
        <taxon>Amphibia</taxon>
        <taxon>Batrachia</taxon>
        <taxon>Anura</taxon>
        <taxon>Neobatrachia</taxon>
        <taxon>Ranoidea</taxon>
        <taxon>Ranidae</taxon>
        <taxon>Staurois</taxon>
    </lineage>
</organism>
<dbReference type="InterPro" id="IPR035892">
    <property type="entry name" value="C2_domain_sf"/>
</dbReference>
<dbReference type="InterPro" id="IPR039725">
    <property type="entry name" value="CC2D1A/B"/>
</dbReference>
<gene>
    <name evidence="3" type="ORF">SPARVUS_LOCUS7354287</name>
</gene>
<dbReference type="PANTHER" id="PTHR13076">
    <property type="entry name" value="COILED-COIL AND C2 DOMAIN-CONTAINING PROTEIN 1-LIKE"/>
    <property type="match status" value="1"/>
</dbReference>